<dbReference type="PRINTS" id="PR00081">
    <property type="entry name" value="GDHRDH"/>
</dbReference>
<protein>
    <submittedName>
        <fullName evidence="2">Uncharacterized protein</fullName>
    </submittedName>
</protein>
<dbReference type="EMBL" id="UINC01000494">
    <property type="protein sequence ID" value="SUZ56317.1"/>
    <property type="molecule type" value="Genomic_DNA"/>
</dbReference>
<accession>A0A381NP65</accession>
<dbReference type="Gene3D" id="3.40.50.720">
    <property type="entry name" value="NAD(P)-binding Rossmann-like Domain"/>
    <property type="match status" value="1"/>
</dbReference>
<evidence type="ECO:0000256" key="1">
    <source>
        <dbReference type="ARBA" id="ARBA00023002"/>
    </source>
</evidence>
<dbReference type="GO" id="GO:0016491">
    <property type="term" value="F:oxidoreductase activity"/>
    <property type="evidence" value="ECO:0007669"/>
    <property type="project" value="UniProtKB-KW"/>
</dbReference>
<name>A0A381NP65_9ZZZZ</name>
<reference evidence="2" key="1">
    <citation type="submission" date="2018-05" db="EMBL/GenBank/DDBJ databases">
        <authorList>
            <person name="Lanie J.A."/>
            <person name="Ng W.-L."/>
            <person name="Kazmierczak K.M."/>
            <person name="Andrzejewski T.M."/>
            <person name="Davidsen T.M."/>
            <person name="Wayne K.J."/>
            <person name="Tettelin H."/>
            <person name="Glass J.I."/>
            <person name="Rusch D."/>
            <person name="Podicherti R."/>
            <person name="Tsui H.-C.T."/>
            <person name="Winkler M.E."/>
        </authorList>
    </citation>
    <scope>NUCLEOTIDE SEQUENCE</scope>
</reference>
<dbReference type="InterPro" id="IPR002347">
    <property type="entry name" value="SDR_fam"/>
</dbReference>
<gene>
    <name evidence="2" type="ORF">METZ01_LOCUS9171</name>
</gene>
<keyword evidence="1" id="KW-0560">Oxidoreductase</keyword>
<dbReference type="SUPFAM" id="SSF51735">
    <property type="entry name" value="NAD(P)-binding Rossmann-fold domains"/>
    <property type="match status" value="1"/>
</dbReference>
<dbReference type="CDD" id="cd05327">
    <property type="entry name" value="retinol-DH_like_SDR_c_like"/>
    <property type="match status" value="1"/>
</dbReference>
<dbReference type="InterPro" id="IPR036291">
    <property type="entry name" value="NAD(P)-bd_dom_sf"/>
</dbReference>
<dbReference type="AlphaFoldDB" id="A0A381NP65"/>
<dbReference type="PRINTS" id="PR00080">
    <property type="entry name" value="SDRFAMILY"/>
</dbReference>
<evidence type="ECO:0000313" key="2">
    <source>
        <dbReference type="EMBL" id="SUZ56317.1"/>
    </source>
</evidence>
<dbReference type="PANTHER" id="PTHR43157:SF31">
    <property type="entry name" value="PHOSPHATIDYLINOSITOL-GLYCAN BIOSYNTHESIS CLASS F PROTEIN"/>
    <property type="match status" value="1"/>
</dbReference>
<sequence>MSLVEGKNCLITGATSGIGRSTALALSEMGANIFFIARNQQKAEELTEEIERVSGKSPNAIIADLSSFKQIEKAAEEYKSLNKPIDVLLNNAGIMNTERRVTEDGLEEVFAVNHLAYFLLTNLLIKKILESSLKRVVNVSSDAHRFLKSMNFDDLQSEKEFKMFAAYGQSKLANILFTKKLSSLYQEEGLTTNCLHPGFVSTSIGAQNENLAFFARLIRWVSPLIAKPSDKGAETSIYLCSSEEVSSTSGEYFIDCKKAPITKAAESKEDAEKLWQISLDLTGLK</sequence>
<proteinExistence type="predicted"/>
<dbReference type="PANTHER" id="PTHR43157">
    <property type="entry name" value="PHOSPHATIDYLINOSITOL-GLYCAN BIOSYNTHESIS CLASS F PROTEIN-RELATED"/>
    <property type="match status" value="1"/>
</dbReference>
<dbReference type="Pfam" id="PF00106">
    <property type="entry name" value="adh_short"/>
    <property type="match status" value="1"/>
</dbReference>
<organism evidence="2">
    <name type="scientific">marine metagenome</name>
    <dbReference type="NCBI Taxonomy" id="408172"/>
    <lineage>
        <taxon>unclassified sequences</taxon>
        <taxon>metagenomes</taxon>
        <taxon>ecological metagenomes</taxon>
    </lineage>
</organism>